<dbReference type="Pfam" id="PF00009">
    <property type="entry name" value="GTP_EFTU"/>
    <property type="match status" value="1"/>
</dbReference>
<feature type="domain" description="Tr-type G" evidence="2">
    <location>
        <begin position="254"/>
        <end position="473"/>
    </location>
</feature>
<dbReference type="InterPro" id="IPR009000">
    <property type="entry name" value="Transl_B-barrel_sf"/>
</dbReference>
<accession>A0A0V0QLS1</accession>
<dbReference type="GO" id="GO:0003924">
    <property type="term" value="F:GTPase activity"/>
    <property type="evidence" value="ECO:0007669"/>
    <property type="project" value="InterPro"/>
</dbReference>
<reference evidence="3 4" key="1">
    <citation type="journal article" date="2015" name="Sci. Rep.">
        <title>Genome of the facultative scuticociliatosis pathogen Pseudocohnilembus persalinus provides insight into its virulence through horizontal gene transfer.</title>
        <authorList>
            <person name="Xiong J."/>
            <person name="Wang G."/>
            <person name="Cheng J."/>
            <person name="Tian M."/>
            <person name="Pan X."/>
            <person name="Warren A."/>
            <person name="Jiang C."/>
            <person name="Yuan D."/>
            <person name="Miao W."/>
        </authorList>
    </citation>
    <scope>NUCLEOTIDE SEQUENCE [LARGE SCALE GENOMIC DNA]</scope>
    <source>
        <strain evidence="3">36N120E</strain>
    </source>
</reference>
<dbReference type="Gene3D" id="2.40.30.10">
    <property type="entry name" value="Translation factors"/>
    <property type="match status" value="1"/>
</dbReference>
<evidence type="ECO:0000313" key="4">
    <source>
        <dbReference type="Proteomes" id="UP000054937"/>
    </source>
</evidence>
<feature type="compositionally biased region" description="Basic and acidic residues" evidence="1">
    <location>
        <begin position="29"/>
        <end position="42"/>
    </location>
</feature>
<feature type="region of interest" description="Disordered" evidence="1">
    <location>
        <begin position="1"/>
        <end position="81"/>
    </location>
</feature>
<protein>
    <submittedName>
        <fullName evidence="3">Translation protein, beta-barrel domain</fullName>
    </submittedName>
</protein>
<dbReference type="GO" id="GO:0005525">
    <property type="term" value="F:GTP binding"/>
    <property type="evidence" value="ECO:0007669"/>
    <property type="project" value="InterPro"/>
</dbReference>
<dbReference type="EMBL" id="LDAU01000142">
    <property type="protein sequence ID" value="KRX03195.1"/>
    <property type="molecule type" value="Genomic_DNA"/>
</dbReference>
<dbReference type="OrthoDB" id="248233at2759"/>
<dbReference type="InterPro" id="IPR050055">
    <property type="entry name" value="EF-Tu_GTPase"/>
</dbReference>
<dbReference type="SUPFAM" id="SSF52540">
    <property type="entry name" value="P-loop containing nucleoside triphosphate hydrolases"/>
    <property type="match status" value="1"/>
</dbReference>
<dbReference type="PANTHER" id="PTHR43721">
    <property type="entry name" value="ELONGATION FACTOR TU-RELATED"/>
    <property type="match status" value="1"/>
</dbReference>
<proteinExistence type="predicted"/>
<dbReference type="PANTHER" id="PTHR43721:SF9">
    <property type="entry name" value="GTP-BINDING PROTEIN 1"/>
    <property type="match status" value="1"/>
</dbReference>
<comment type="caution">
    <text evidence="3">The sequence shown here is derived from an EMBL/GenBank/DDBJ whole genome shotgun (WGS) entry which is preliminary data.</text>
</comment>
<organism evidence="3 4">
    <name type="scientific">Pseudocohnilembus persalinus</name>
    <name type="common">Ciliate</name>
    <dbReference type="NCBI Taxonomy" id="266149"/>
    <lineage>
        <taxon>Eukaryota</taxon>
        <taxon>Sar</taxon>
        <taxon>Alveolata</taxon>
        <taxon>Ciliophora</taxon>
        <taxon>Intramacronucleata</taxon>
        <taxon>Oligohymenophorea</taxon>
        <taxon>Scuticociliatia</taxon>
        <taxon>Philasterida</taxon>
        <taxon>Pseudocohnilembidae</taxon>
        <taxon>Pseudocohnilembus</taxon>
    </lineage>
</organism>
<gene>
    <name evidence="3" type="ORF">PPERSA_07023</name>
</gene>
<evidence type="ECO:0000259" key="2">
    <source>
        <dbReference type="Pfam" id="PF00009"/>
    </source>
</evidence>
<dbReference type="SUPFAM" id="SSF50447">
    <property type="entry name" value="Translation proteins"/>
    <property type="match status" value="1"/>
</dbReference>
<dbReference type="Proteomes" id="UP000054937">
    <property type="component" value="Unassembled WGS sequence"/>
</dbReference>
<dbReference type="InterPro" id="IPR027417">
    <property type="entry name" value="P-loop_NTPase"/>
</dbReference>
<evidence type="ECO:0000256" key="1">
    <source>
        <dbReference type="SAM" id="MobiDB-lite"/>
    </source>
</evidence>
<dbReference type="InParanoid" id="A0A0V0QLS1"/>
<dbReference type="InterPro" id="IPR000795">
    <property type="entry name" value="T_Tr_GTP-bd_dom"/>
</dbReference>
<dbReference type="Gene3D" id="3.40.50.300">
    <property type="entry name" value="P-loop containing nucleotide triphosphate hydrolases"/>
    <property type="match status" value="1"/>
</dbReference>
<dbReference type="AlphaFoldDB" id="A0A0V0QLS1"/>
<dbReference type="GO" id="GO:0003746">
    <property type="term" value="F:translation elongation factor activity"/>
    <property type="evidence" value="ECO:0007669"/>
    <property type="project" value="TreeGrafter"/>
</dbReference>
<name>A0A0V0QLS1_PSEPJ</name>
<sequence length="854" mass="99137">MDIFGGSSDDEENQHKKKFENKKPSKWLTKAEHDKQKEEKKRQYLSKINNKGFESKKQRKKHKNCGKENYVRNQKTGQQQLDLNQKQQLQTQMQSEEKMPMYIIKVLDKKGKEIEEMNLDDFIEQQFSEQVHRQSLNIPVKVYPKEDDEGFTEYKVQLINLSNERIIHLGTQMRFRLREGNGEAFYMIGVEDNGSPEGLTKQQMKQSLRNLSCIASQLKATLFMYPMVNGYYGKIQKVMVKQNIKETIKLDTRILLLGDSCSGKSTLLGVLLTGERDNGKGLARSRILTHQHEVLSGVTQTISHHFLVFNSMGQVINRTIFMRQGFFCEDTENVFETLFDMSSKILTFIDIGGHKKAEKQLMTCLCSHHPDYLLLVVSAIKGLTEVSENKIKFSCLFNLPIFVVITNLDECENPDNEGKLDETLNDIRECFKRINPEKIPIVVKNQEDVELMAKTFVDEVPIPVFLVSNLSDPQYLENYQLLEKFLNLLPSKDPLSNQSDQQPAIFLVQDVVVKEEKLILGNGIVKQGVVKKGQMLYLGPDKKENFYSVEVLDVFCKGVEVKQAQSKQICSIRIKLNQVGSQFQPTQIKKGMVCIEYNHNNNQKMPPPRGCYRFEAELLLVNDKDSIILKPGYQPVVNTTTTRQTCIIEVPNKKDKKDIIGQSLMRKHSRSLDVKTCREFKNQQKKQGDSKQDDDFEFYSKNNFSLKRKHKNSMSDSKFQQNLQLENKNQSEIFNLDRNGINKIDEIEEQKENQCSNVKLDDNKQKENYQKGEENEFLIQNCNNQNGNKIEQKKILKYKDLDMNDERIIKFEANKKNNIILRFKYNPVYIQPNEQIMIQDNSLTAIGWVKKIYY</sequence>
<keyword evidence="4" id="KW-1185">Reference proteome</keyword>
<evidence type="ECO:0000313" key="3">
    <source>
        <dbReference type="EMBL" id="KRX03195.1"/>
    </source>
</evidence>
<dbReference type="OMA" id="WQGIDEE"/>